<protein>
    <recommendedName>
        <fullName evidence="4">Glycosyltransferase family 1 protein</fullName>
    </recommendedName>
</protein>
<evidence type="ECO:0000313" key="2">
    <source>
        <dbReference type="EMBL" id="KAF5310569.1"/>
    </source>
</evidence>
<sequence length="512" mass="55428">MVYHILLVTVPSWGHVRPLLALAVRLAFERDDIVLTILIPPNMLDKGIADIDLQIDSQSVAKRIRLLTTFAPEPTDHGLAALVKFGQAYTAVYKHLFAGEAVTCAVKGTTFDALPAPVAIIMDYFNLTELKATRAVTGDTVPVTAIVASGAGPAVKLYGPESIGGNGDFGARIDAEVARTGRDPIEVGWEVFYAVTGAVKNVSGMPEMYDYESFPQKMTPLAPPFIVARAGYSVIEGAEGLILTTSKAYENSGTLDALQAHRNGAGKATFAIGPLLPLQYGLGQISNRGDDAIKSFMDAKLEKYGEKSVLFMSFGTVLWPESLDYLEEIIECMIEKELPFVFCYAYPTAELPEPLIAKVNASGLGYLSKWAPQQYILTHPATGWYLTHCGWGGVTESLGAGIPMIAWPFMGDQPHNAAHLSENLKVAIELFEVRTGENGLRPLRRNGRAAKGTRAAVREEFLGVIDDIRGAKGAELRATAGRLKSEYAKAWNAGGDAKLELQAFLKRFVICD</sequence>
<comment type="caution">
    <text evidence="2">The sequence shown here is derived from an EMBL/GenBank/DDBJ whole genome shotgun (WGS) entry which is preliminary data.</text>
</comment>
<reference evidence="2 3" key="1">
    <citation type="journal article" date="2020" name="ISME J.">
        <title>Uncovering the hidden diversity of litter-decomposition mechanisms in mushroom-forming fungi.</title>
        <authorList>
            <person name="Floudas D."/>
            <person name="Bentzer J."/>
            <person name="Ahren D."/>
            <person name="Johansson T."/>
            <person name="Persson P."/>
            <person name="Tunlid A."/>
        </authorList>
    </citation>
    <scope>NUCLEOTIDE SEQUENCE [LARGE SCALE GENOMIC DNA]</scope>
    <source>
        <strain evidence="2 3">CBS 101986</strain>
    </source>
</reference>
<dbReference type="Gene3D" id="3.40.50.2000">
    <property type="entry name" value="Glycogen Phosphorylase B"/>
    <property type="match status" value="2"/>
</dbReference>
<dbReference type="PANTHER" id="PTHR48045">
    <property type="entry name" value="UDP-GLYCOSYLTRANSFERASE 72B1"/>
    <property type="match status" value="1"/>
</dbReference>
<accession>A0A8H5ATE7</accession>
<keyword evidence="1" id="KW-0808">Transferase</keyword>
<dbReference type="InterPro" id="IPR002213">
    <property type="entry name" value="UDP_glucos_trans"/>
</dbReference>
<dbReference type="PANTHER" id="PTHR48045:SF31">
    <property type="entry name" value="UDP-GLYCOSYLTRANSFERASE 76B1-LIKE"/>
    <property type="match status" value="1"/>
</dbReference>
<proteinExistence type="predicted"/>
<dbReference type="Proteomes" id="UP000567179">
    <property type="component" value="Unassembled WGS sequence"/>
</dbReference>
<dbReference type="Pfam" id="PF00201">
    <property type="entry name" value="UDPGT"/>
    <property type="match status" value="1"/>
</dbReference>
<organism evidence="2 3">
    <name type="scientific">Psilocybe cf. subviscida</name>
    <dbReference type="NCBI Taxonomy" id="2480587"/>
    <lineage>
        <taxon>Eukaryota</taxon>
        <taxon>Fungi</taxon>
        <taxon>Dikarya</taxon>
        <taxon>Basidiomycota</taxon>
        <taxon>Agaricomycotina</taxon>
        <taxon>Agaricomycetes</taxon>
        <taxon>Agaricomycetidae</taxon>
        <taxon>Agaricales</taxon>
        <taxon>Agaricineae</taxon>
        <taxon>Strophariaceae</taxon>
        <taxon>Psilocybe</taxon>
    </lineage>
</organism>
<dbReference type="EMBL" id="JAACJJ010000057">
    <property type="protein sequence ID" value="KAF5310569.1"/>
    <property type="molecule type" value="Genomic_DNA"/>
</dbReference>
<gene>
    <name evidence="2" type="ORF">D9619_008191</name>
</gene>
<dbReference type="SUPFAM" id="SSF53756">
    <property type="entry name" value="UDP-Glycosyltransferase/glycogen phosphorylase"/>
    <property type="match status" value="1"/>
</dbReference>
<dbReference type="CDD" id="cd03784">
    <property type="entry name" value="GT1_Gtf-like"/>
    <property type="match status" value="1"/>
</dbReference>
<evidence type="ECO:0008006" key="4">
    <source>
        <dbReference type="Google" id="ProtNLM"/>
    </source>
</evidence>
<evidence type="ECO:0000256" key="1">
    <source>
        <dbReference type="ARBA" id="ARBA00022679"/>
    </source>
</evidence>
<dbReference type="GO" id="GO:0008194">
    <property type="term" value="F:UDP-glycosyltransferase activity"/>
    <property type="evidence" value="ECO:0007669"/>
    <property type="project" value="InterPro"/>
</dbReference>
<evidence type="ECO:0000313" key="3">
    <source>
        <dbReference type="Proteomes" id="UP000567179"/>
    </source>
</evidence>
<dbReference type="AlphaFoldDB" id="A0A8H5ATE7"/>
<dbReference type="OrthoDB" id="5835829at2759"/>
<name>A0A8H5ATE7_9AGAR</name>
<keyword evidence="3" id="KW-1185">Reference proteome</keyword>